<evidence type="ECO:0000256" key="1">
    <source>
        <dbReference type="SAM" id="MobiDB-lite"/>
    </source>
</evidence>
<name>A0A9N7Y4G4_PLEPL</name>
<feature type="region of interest" description="Disordered" evidence="1">
    <location>
        <begin position="1"/>
        <end position="86"/>
    </location>
</feature>
<feature type="region of interest" description="Disordered" evidence="1">
    <location>
        <begin position="610"/>
        <end position="699"/>
    </location>
</feature>
<comment type="caution">
    <text evidence="3">The sequence shown here is derived from an EMBL/GenBank/DDBJ whole genome shotgun (WGS) entry which is preliminary data.</text>
</comment>
<keyword evidence="4" id="KW-1185">Reference proteome</keyword>
<evidence type="ECO:0000256" key="2">
    <source>
        <dbReference type="SAM" id="Phobius"/>
    </source>
</evidence>
<sequence length="699" mass="75901">MESVSRMTGGREFQRRGVPEEGSPAADGSRSHGVQLVRWFSEMDGGRTPERTGELSPKAPTQNGLRSGKSSSPLNMKLLDVSPPSPPTAPLVEQPVEMKGISAAVLSAVFCSVVSSSVTVKEERRTAFFGEDIHMEVPPGDAGEVVFKPRTNQSSEVVLMRSGKLVNPRGRLNLLGHLLLEDVQEEDEGVYLIRNVIKNNTVKQLILTVRDCALEQGIKYGETFSIHLNHVEGPITLEFRPSLIQANQTEIQQTTEPPPVVLFNQTLVSAEEYVGRLSVSEKLVTLHSVRMTDEGSFTVLDHEGKIRRRNCLNVREHQDFKHLSYGENLKMKLYLPHSNVNIVYKPKSDNKDRVILDQGVLMMPLDPLLEGRLTVKGSELFVKKVHMADTGVFKVTDLAGFPVANVYLQVEAYKLPPLTVAILSMLGLIAFMLLVCTLSCLYKVHQRNQKNKKLLLIAQQPGKGDGEAFRQVVNEVYTRFTEESLMQSVCEKPSESTEVTIKVSAGIKTLISTANKVYSLLRQQALTEFTTECSELPMIVWALLMTLGGVGLEVSKPGRYHALSSDNFLEMSDSGVEFTIPCLPLDSDTDGAMTYASHKPLLSAISPTAMTSGVQSDSPEVTAVPDGDLSASRTPDSAMSASPASNPRSVAAATPDGSLCGAASPATASRGTAGSDSAKTEEGAESAEVVQKEESAQST</sequence>
<feature type="compositionally biased region" description="Polar residues" evidence="1">
    <location>
        <begin position="610"/>
        <end position="619"/>
    </location>
</feature>
<feature type="compositionally biased region" description="Polar residues" evidence="1">
    <location>
        <begin position="666"/>
        <end position="677"/>
    </location>
</feature>
<protein>
    <submittedName>
        <fullName evidence="3">Uncharacterized protein</fullName>
    </submittedName>
</protein>
<evidence type="ECO:0000313" key="4">
    <source>
        <dbReference type="Proteomes" id="UP001153269"/>
    </source>
</evidence>
<organism evidence="3 4">
    <name type="scientific">Pleuronectes platessa</name>
    <name type="common">European plaice</name>
    <dbReference type="NCBI Taxonomy" id="8262"/>
    <lineage>
        <taxon>Eukaryota</taxon>
        <taxon>Metazoa</taxon>
        <taxon>Chordata</taxon>
        <taxon>Craniata</taxon>
        <taxon>Vertebrata</taxon>
        <taxon>Euteleostomi</taxon>
        <taxon>Actinopterygii</taxon>
        <taxon>Neopterygii</taxon>
        <taxon>Teleostei</taxon>
        <taxon>Neoteleostei</taxon>
        <taxon>Acanthomorphata</taxon>
        <taxon>Carangaria</taxon>
        <taxon>Pleuronectiformes</taxon>
        <taxon>Pleuronectoidei</taxon>
        <taxon>Pleuronectidae</taxon>
        <taxon>Pleuronectes</taxon>
    </lineage>
</organism>
<feature type="compositionally biased region" description="Basic and acidic residues" evidence="1">
    <location>
        <begin position="44"/>
        <end position="53"/>
    </location>
</feature>
<keyword evidence="2" id="KW-0812">Transmembrane</keyword>
<proteinExistence type="predicted"/>
<accession>A0A9N7Y4G4</accession>
<evidence type="ECO:0000313" key="3">
    <source>
        <dbReference type="EMBL" id="CAB1417975.1"/>
    </source>
</evidence>
<dbReference type="AlphaFoldDB" id="A0A9N7Y4G4"/>
<keyword evidence="2" id="KW-1133">Transmembrane helix</keyword>
<gene>
    <name evidence="3" type="ORF">PLEPLA_LOCUS5797</name>
</gene>
<dbReference type="EMBL" id="CADEAL010000296">
    <property type="protein sequence ID" value="CAB1417975.1"/>
    <property type="molecule type" value="Genomic_DNA"/>
</dbReference>
<reference evidence="3" key="1">
    <citation type="submission" date="2020-03" db="EMBL/GenBank/DDBJ databases">
        <authorList>
            <person name="Weist P."/>
        </authorList>
    </citation>
    <scope>NUCLEOTIDE SEQUENCE</scope>
</reference>
<feature type="compositionally biased region" description="Basic and acidic residues" evidence="1">
    <location>
        <begin position="690"/>
        <end position="699"/>
    </location>
</feature>
<keyword evidence="2" id="KW-0472">Membrane</keyword>
<feature type="compositionally biased region" description="Polar residues" evidence="1">
    <location>
        <begin position="631"/>
        <end position="648"/>
    </location>
</feature>
<feature type="compositionally biased region" description="Polar residues" evidence="1">
    <location>
        <begin position="59"/>
        <end position="74"/>
    </location>
</feature>
<feature type="transmembrane region" description="Helical" evidence="2">
    <location>
        <begin position="418"/>
        <end position="442"/>
    </location>
</feature>
<dbReference type="Proteomes" id="UP001153269">
    <property type="component" value="Unassembled WGS sequence"/>
</dbReference>